<feature type="domain" description="ABC transmembrane type-1" evidence="10">
    <location>
        <begin position="1"/>
        <end position="118"/>
    </location>
</feature>
<evidence type="ECO:0000313" key="11">
    <source>
        <dbReference type="EMBL" id="CAG8527135.1"/>
    </source>
</evidence>
<keyword evidence="6" id="KW-0067">ATP-binding</keyword>
<dbReference type="PROSITE" id="PS50929">
    <property type="entry name" value="ABC_TM1F"/>
    <property type="match status" value="1"/>
</dbReference>
<dbReference type="InterPro" id="IPR011527">
    <property type="entry name" value="ABC1_TM_dom"/>
</dbReference>
<evidence type="ECO:0000313" key="12">
    <source>
        <dbReference type="Proteomes" id="UP000789342"/>
    </source>
</evidence>
<dbReference type="InterPro" id="IPR003593">
    <property type="entry name" value="AAA+_ATPase"/>
</dbReference>
<evidence type="ECO:0000256" key="3">
    <source>
        <dbReference type="ARBA" id="ARBA00022692"/>
    </source>
</evidence>
<dbReference type="CDD" id="cd03244">
    <property type="entry name" value="ABCC_MRP_domain2"/>
    <property type="match status" value="1"/>
</dbReference>
<dbReference type="GO" id="GO:0000329">
    <property type="term" value="C:fungal-type vacuole membrane"/>
    <property type="evidence" value="ECO:0007669"/>
    <property type="project" value="UniProtKB-ARBA"/>
</dbReference>
<keyword evidence="2" id="KW-0813">Transport</keyword>
<comment type="subcellular location">
    <subcellularLocation>
        <location evidence="1">Vacuole membrane</location>
        <topology evidence="1">Multi-pass membrane protein</topology>
    </subcellularLocation>
</comment>
<organism evidence="11 12">
    <name type="scientific">Acaulospora morrowiae</name>
    <dbReference type="NCBI Taxonomy" id="94023"/>
    <lineage>
        <taxon>Eukaryota</taxon>
        <taxon>Fungi</taxon>
        <taxon>Fungi incertae sedis</taxon>
        <taxon>Mucoromycota</taxon>
        <taxon>Glomeromycotina</taxon>
        <taxon>Glomeromycetes</taxon>
        <taxon>Diversisporales</taxon>
        <taxon>Acaulosporaceae</taxon>
        <taxon>Acaulospora</taxon>
    </lineage>
</organism>
<evidence type="ECO:0000259" key="9">
    <source>
        <dbReference type="PROSITE" id="PS50893"/>
    </source>
</evidence>
<proteinExistence type="predicted"/>
<dbReference type="Gene3D" id="3.40.50.300">
    <property type="entry name" value="P-loop containing nucleotide triphosphate hydrolases"/>
    <property type="match status" value="1"/>
</dbReference>
<evidence type="ECO:0000256" key="8">
    <source>
        <dbReference type="ARBA" id="ARBA00023136"/>
    </source>
</evidence>
<evidence type="ECO:0000259" key="10">
    <source>
        <dbReference type="PROSITE" id="PS50929"/>
    </source>
</evidence>
<dbReference type="EMBL" id="CAJVPV010002478">
    <property type="protein sequence ID" value="CAG8527135.1"/>
    <property type="molecule type" value="Genomic_DNA"/>
</dbReference>
<dbReference type="InterPro" id="IPR003439">
    <property type="entry name" value="ABC_transporter-like_ATP-bd"/>
</dbReference>
<dbReference type="PANTHER" id="PTHR24223:SF443">
    <property type="entry name" value="MULTIDRUG-RESISTANCE LIKE PROTEIN 1, ISOFORM I"/>
    <property type="match status" value="1"/>
</dbReference>
<dbReference type="PROSITE" id="PS00211">
    <property type="entry name" value="ABC_TRANSPORTER_1"/>
    <property type="match status" value="1"/>
</dbReference>
<feature type="non-terminal residue" evidence="11">
    <location>
        <position position="1"/>
    </location>
</feature>
<evidence type="ECO:0000256" key="5">
    <source>
        <dbReference type="ARBA" id="ARBA00022741"/>
    </source>
</evidence>
<dbReference type="PANTHER" id="PTHR24223">
    <property type="entry name" value="ATP-BINDING CASSETTE SUB-FAMILY C"/>
    <property type="match status" value="1"/>
</dbReference>
<evidence type="ECO:0000256" key="6">
    <source>
        <dbReference type="ARBA" id="ARBA00022840"/>
    </source>
</evidence>
<keyword evidence="4" id="KW-0677">Repeat</keyword>
<keyword evidence="12" id="KW-1185">Reference proteome</keyword>
<feature type="domain" description="ABC transporter" evidence="9">
    <location>
        <begin position="155"/>
        <end position="389"/>
    </location>
</feature>
<keyword evidence="8" id="KW-0472">Membrane</keyword>
<dbReference type="FunFam" id="3.40.50.300:FF:000565">
    <property type="entry name" value="ABC bile acid transporter"/>
    <property type="match status" value="1"/>
</dbReference>
<dbReference type="Pfam" id="PF00664">
    <property type="entry name" value="ABC_membrane"/>
    <property type="match status" value="1"/>
</dbReference>
<evidence type="ECO:0000256" key="4">
    <source>
        <dbReference type="ARBA" id="ARBA00022737"/>
    </source>
</evidence>
<dbReference type="InterPro" id="IPR050173">
    <property type="entry name" value="ABC_transporter_C-like"/>
</dbReference>
<keyword evidence="5" id="KW-0547">Nucleotide-binding</keyword>
<evidence type="ECO:0000256" key="2">
    <source>
        <dbReference type="ARBA" id="ARBA00022448"/>
    </source>
</evidence>
<dbReference type="GO" id="GO:0140359">
    <property type="term" value="F:ABC-type transporter activity"/>
    <property type="evidence" value="ECO:0007669"/>
    <property type="project" value="InterPro"/>
</dbReference>
<dbReference type="OrthoDB" id="6500128at2759"/>
<evidence type="ECO:0000256" key="1">
    <source>
        <dbReference type="ARBA" id="ARBA00004128"/>
    </source>
</evidence>
<dbReference type="InterPro" id="IPR036640">
    <property type="entry name" value="ABC1_TM_sf"/>
</dbReference>
<gene>
    <name evidence="11" type="ORF">AMORRO_LOCUS4493</name>
</gene>
<keyword evidence="3" id="KW-0812">Transmembrane</keyword>
<dbReference type="InterPro" id="IPR027417">
    <property type="entry name" value="P-loop_NTPase"/>
</dbReference>
<dbReference type="GO" id="GO:0016887">
    <property type="term" value="F:ATP hydrolysis activity"/>
    <property type="evidence" value="ECO:0007669"/>
    <property type="project" value="InterPro"/>
</dbReference>
<sequence length="415" mass="46743">ELKRLDSLTRSPIYAHFQETLGGVTTIRAYQQSDRFMEENEAKLDENQKAYYPSVSCNRWLAVRLEFLGSLIIFSASLLSVVTVHNVDAGLVGLSLSYALSVTQALNWAVRQFCEIETNIISVERVKEYIDLPSEAPLVIADNRPSPTWPPNGMIEYQDYSTRYRPDLELVLKNVSFVVQSKEKIGIVGRTGAGKSSLTLSLFRLIEAARGNIIVDGVDISKIGLYDLRSRLTVIPQDPVLFEGTVSFNLDPFQAHDDVEIWQVLQCAHLKNHISKLEGKLQAKVSEGGENFSQGQRQLLCLARALLRRSPVIVLDEATASVDVETDGKIQETIRSEFNWATLLCIAHRLRTIIDYDRVLVLDQGKIVEFDTPYSLLQNPDSVFRSLCKESNEFDYLMDVALKKFQGRSGNIKHT</sequence>
<dbReference type="AlphaFoldDB" id="A0A9N9ABS0"/>
<keyword evidence="7" id="KW-1133">Transmembrane helix</keyword>
<dbReference type="Pfam" id="PF00005">
    <property type="entry name" value="ABC_tran"/>
    <property type="match status" value="1"/>
</dbReference>
<dbReference type="SMART" id="SM00382">
    <property type="entry name" value="AAA"/>
    <property type="match status" value="1"/>
</dbReference>
<dbReference type="GO" id="GO:0005524">
    <property type="term" value="F:ATP binding"/>
    <property type="evidence" value="ECO:0007669"/>
    <property type="project" value="UniProtKB-KW"/>
</dbReference>
<dbReference type="InterPro" id="IPR017871">
    <property type="entry name" value="ABC_transporter-like_CS"/>
</dbReference>
<dbReference type="PROSITE" id="PS50893">
    <property type="entry name" value="ABC_TRANSPORTER_2"/>
    <property type="match status" value="1"/>
</dbReference>
<evidence type="ECO:0000256" key="7">
    <source>
        <dbReference type="ARBA" id="ARBA00022989"/>
    </source>
</evidence>
<dbReference type="Proteomes" id="UP000789342">
    <property type="component" value="Unassembled WGS sequence"/>
</dbReference>
<dbReference type="SUPFAM" id="SSF52540">
    <property type="entry name" value="P-loop containing nucleoside triphosphate hydrolases"/>
    <property type="match status" value="1"/>
</dbReference>
<dbReference type="SUPFAM" id="SSF90123">
    <property type="entry name" value="ABC transporter transmembrane region"/>
    <property type="match status" value="1"/>
</dbReference>
<name>A0A9N9ABS0_9GLOM</name>
<reference evidence="11" key="1">
    <citation type="submission" date="2021-06" db="EMBL/GenBank/DDBJ databases">
        <authorList>
            <person name="Kallberg Y."/>
            <person name="Tangrot J."/>
            <person name="Rosling A."/>
        </authorList>
    </citation>
    <scope>NUCLEOTIDE SEQUENCE</scope>
    <source>
        <strain evidence="11">CL551</strain>
    </source>
</reference>
<protein>
    <submittedName>
        <fullName evidence="11">7429_t:CDS:1</fullName>
    </submittedName>
</protein>
<accession>A0A9N9ABS0</accession>
<comment type="caution">
    <text evidence="11">The sequence shown here is derived from an EMBL/GenBank/DDBJ whole genome shotgun (WGS) entry which is preliminary data.</text>
</comment>
<dbReference type="Gene3D" id="1.20.1560.10">
    <property type="entry name" value="ABC transporter type 1, transmembrane domain"/>
    <property type="match status" value="1"/>
</dbReference>